<dbReference type="RefSeq" id="WP_168054772.1">
    <property type="nucleotide sequence ID" value="NZ_JAAOZT010000006.1"/>
</dbReference>
<proteinExistence type="predicted"/>
<dbReference type="EMBL" id="JACHHQ010000002">
    <property type="protein sequence ID" value="MBB5199564.1"/>
    <property type="molecule type" value="Genomic_DNA"/>
</dbReference>
<dbReference type="AlphaFoldDB" id="A0A840RS90"/>
<keyword evidence="2" id="KW-1185">Reference proteome</keyword>
<gene>
    <name evidence="1" type="ORF">HNR39_001391</name>
</gene>
<name>A0A840RS90_9BURK</name>
<evidence type="ECO:0000313" key="1">
    <source>
        <dbReference type="EMBL" id="MBB5199564.1"/>
    </source>
</evidence>
<protein>
    <submittedName>
        <fullName evidence="1">Uncharacterized protein</fullName>
    </submittedName>
</protein>
<comment type="caution">
    <text evidence="1">The sequence shown here is derived from an EMBL/GenBank/DDBJ whole genome shotgun (WGS) entry which is preliminary data.</text>
</comment>
<sequence>MLPSGKLLLGPVFALKFYRENGSDPMIALAIKIAIGRDPDIEATHEVAPIFPF</sequence>
<organism evidence="1 2">
    <name type="scientific">Glaciimonas immobilis</name>
    <dbReference type="NCBI Taxonomy" id="728004"/>
    <lineage>
        <taxon>Bacteria</taxon>
        <taxon>Pseudomonadati</taxon>
        <taxon>Pseudomonadota</taxon>
        <taxon>Betaproteobacteria</taxon>
        <taxon>Burkholderiales</taxon>
        <taxon>Oxalobacteraceae</taxon>
        <taxon>Glaciimonas</taxon>
    </lineage>
</organism>
<evidence type="ECO:0000313" key="2">
    <source>
        <dbReference type="Proteomes" id="UP000571084"/>
    </source>
</evidence>
<reference evidence="1 2" key="1">
    <citation type="submission" date="2020-08" db="EMBL/GenBank/DDBJ databases">
        <title>Genomic Encyclopedia of Type Strains, Phase IV (KMG-IV): sequencing the most valuable type-strain genomes for metagenomic binning, comparative biology and taxonomic classification.</title>
        <authorList>
            <person name="Goeker M."/>
        </authorList>
    </citation>
    <scope>NUCLEOTIDE SEQUENCE [LARGE SCALE GENOMIC DNA]</scope>
    <source>
        <strain evidence="1 2">DSM 23240</strain>
    </source>
</reference>
<dbReference type="Proteomes" id="UP000571084">
    <property type="component" value="Unassembled WGS sequence"/>
</dbReference>
<accession>A0A840RS90</accession>